<dbReference type="InterPro" id="IPR015815">
    <property type="entry name" value="HIBADH-related"/>
</dbReference>
<feature type="domain" description="6-phosphogluconate dehydrogenase NADP-binding" evidence="3">
    <location>
        <begin position="19"/>
        <end position="178"/>
    </location>
</feature>
<name>A0ABN7KUN8_9BACT</name>
<comment type="caution">
    <text evidence="5">The sequence shown here is derived from an EMBL/GenBank/DDBJ whole genome shotgun (WGS) entry which is preliminary data.</text>
</comment>
<evidence type="ECO:0000313" key="6">
    <source>
        <dbReference type="Proteomes" id="UP000675880"/>
    </source>
</evidence>
<keyword evidence="2" id="KW-0520">NAD</keyword>
<sequence>MTSPLPPQLPGLAAPATTRIGWIGTGVMGGPMCQHLLHAGYRLTLFTRNRTKALPLLTKGATWADSPRAVAEQTDVLFTMVGFPNDVREVYFGKQGVLAGSRPGMVLVDMTTTEPSLASAIAEAAQTHGAAALDAPVSGGDVGARNATLSVMVGGETEAVQAVMPLFECLGKNIVHQGGPGAGQHTKLCNQIVIAGTMVGVCESLLYGYRAGLDVPRMLESIRGGAAACWTLDHLAPRILARNFDPGFFVDHFVKDMGIALEEARRRDLTLPGLTLAHQLYQKVQALGHGRSGTHALMLALEALSHGQESASSPSR</sequence>
<dbReference type="PANTHER" id="PTHR43060:SF15">
    <property type="entry name" value="3-HYDROXYISOBUTYRATE DEHYDROGENASE-LIKE 1, MITOCHONDRIAL-RELATED"/>
    <property type="match status" value="1"/>
</dbReference>
<protein>
    <submittedName>
        <fullName evidence="5">Uncharacterized oxidoreductase YkwC</fullName>
        <ecNumber evidence="5">1.1.-.-</ecNumber>
    </submittedName>
</protein>
<dbReference type="PIRSF" id="PIRSF000103">
    <property type="entry name" value="HIBADH"/>
    <property type="match status" value="1"/>
</dbReference>
<dbReference type="GO" id="GO:0016491">
    <property type="term" value="F:oxidoreductase activity"/>
    <property type="evidence" value="ECO:0007669"/>
    <property type="project" value="UniProtKB-KW"/>
</dbReference>
<reference evidence="5 6" key="1">
    <citation type="submission" date="2021-02" db="EMBL/GenBank/DDBJ databases">
        <authorList>
            <person name="Han P."/>
        </authorList>
    </citation>
    <scope>NUCLEOTIDE SEQUENCE [LARGE SCALE GENOMIC DNA]</scope>
    <source>
        <strain evidence="5">Candidatus Nitrospira sp. ZN2</strain>
    </source>
</reference>
<evidence type="ECO:0000259" key="3">
    <source>
        <dbReference type="Pfam" id="PF03446"/>
    </source>
</evidence>
<accession>A0ABN7KUN8</accession>
<dbReference type="Gene3D" id="3.40.50.720">
    <property type="entry name" value="NAD(P)-binding Rossmann-like Domain"/>
    <property type="match status" value="1"/>
</dbReference>
<keyword evidence="6" id="KW-1185">Reference proteome</keyword>
<dbReference type="Proteomes" id="UP000675880">
    <property type="component" value="Unassembled WGS sequence"/>
</dbReference>
<organism evidence="5 6">
    <name type="scientific">Nitrospira defluvii</name>
    <dbReference type="NCBI Taxonomy" id="330214"/>
    <lineage>
        <taxon>Bacteria</taxon>
        <taxon>Pseudomonadati</taxon>
        <taxon>Nitrospirota</taxon>
        <taxon>Nitrospiria</taxon>
        <taxon>Nitrospirales</taxon>
        <taxon>Nitrospiraceae</taxon>
        <taxon>Nitrospira</taxon>
    </lineage>
</organism>
<dbReference type="InterPro" id="IPR036291">
    <property type="entry name" value="NAD(P)-bd_dom_sf"/>
</dbReference>
<keyword evidence="1 5" id="KW-0560">Oxidoreductase</keyword>
<proteinExistence type="predicted"/>
<dbReference type="EC" id="1.1.-.-" evidence="5"/>
<dbReference type="Gene3D" id="1.10.1040.10">
    <property type="entry name" value="N-(1-d-carboxylethyl)-l-norvaline Dehydrogenase, domain 2"/>
    <property type="match status" value="1"/>
</dbReference>
<dbReference type="Pfam" id="PF14833">
    <property type="entry name" value="NAD_binding_11"/>
    <property type="match status" value="1"/>
</dbReference>
<dbReference type="SUPFAM" id="SSF48179">
    <property type="entry name" value="6-phosphogluconate dehydrogenase C-terminal domain-like"/>
    <property type="match status" value="1"/>
</dbReference>
<dbReference type="SUPFAM" id="SSF51735">
    <property type="entry name" value="NAD(P)-binding Rossmann-fold domains"/>
    <property type="match status" value="1"/>
</dbReference>
<gene>
    <name evidence="5" type="primary">ykwC</name>
    <name evidence="5" type="ORF">NSPZN2_11376</name>
</gene>
<evidence type="ECO:0000259" key="4">
    <source>
        <dbReference type="Pfam" id="PF14833"/>
    </source>
</evidence>
<dbReference type="InterPro" id="IPR029154">
    <property type="entry name" value="HIBADH-like_NADP-bd"/>
</dbReference>
<dbReference type="InterPro" id="IPR008927">
    <property type="entry name" value="6-PGluconate_DH-like_C_sf"/>
</dbReference>
<evidence type="ECO:0000256" key="2">
    <source>
        <dbReference type="ARBA" id="ARBA00023027"/>
    </source>
</evidence>
<evidence type="ECO:0000256" key="1">
    <source>
        <dbReference type="ARBA" id="ARBA00023002"/>
    </source>
</evidence>
<dbReference type="RefSeq" id="WP_213041129.1">
    <property type="nucleotide sequence ID" value="NZ_CAJNBJ010000001.1"/>
</dbReference>
<dbReference type="InterPro" id="IPR006115">
    <property type="entry name" value="6PGDH_NADP-bd"/>
</dbReference>
<evidence type="ECO:0000313" key="5">
    <source>
        <dbReference type="EMBL" id="CAE6714360.1"/>
    </source>
</evidence>
<dbReference type="EMBL" id="CAJNBJ010000001">
    <property type="protein sequence ID" value="CAE6714360.1"/>
    <property type="molecule type" value="Genomic_DNA"/>
</dbReference>
<dbReference type="InterPro" id="IPR013328">
    <property type="entry name" value="6PGD_dom2"/>
</dbReference>
<dbReference type="PANTHER" id="PTHR43060">
    <property type="entry name" value="3-HYDROXYISOBUTYRATE DEHYDROGENASE-LIKE 1, MITOCHONDRIAL-RELATED"/>
    <property type="match status" value="1"/>
</dbReference>
<dbReference type="Pfam" id="PF03446">
    <property type="entry name" value="NAD_binding_2"/>
    <property type="match status" value="1"/>
</dbReference>
<feature type="domain" description="3-hydroxyisobutyrate dehydrogenase-like NAD-binding" evidence="4">
    <location>
        <begin position="181"/>
        <end position="298"/>
    </location>
</feature>